<evidence type="ECO:0000313" key="1">
    <source>
        <dbReference type="EMBL" id="RRQ48395.1"/>
    </source>
</evidence>
<sequence length="142" mass="16448">MELKTKPIAADGKWHNVFENSLTGLKAFEIMASAKSELRDGRYCLLHAVAISTFGNSRSNISKTCAYYGRWWNKISIRWESRENAIETPENEKWWHNLPLVRGQVKGKKNPFEYNLQIKTVSYYGDNKFINVAISVLYDENP</sequence>
<reference evidence="2" key="2">
    <citation type="submission" date="2018-12" db="EMBL/GenBank/DDBJ databases">
        <title>Maribacter lutimaris sp. nov., isolated from marine sediment.</title>
        <authorList>
            <person name="Kim K.K."/>
        </authorList>
    </citation>
    <scope>NUCLEOTIDE SEQUENCE [LARGE SCALE GENOMIC DNA]</scope>
    <source>
        <strain evidence="2">PoM-212</strain>
    </source>
</reference>
<proteinExistence type="predicted"/>
<organism evidence="1 2">
    <name type="scientific">Maribacter algicola</name>
    <dbReference type="NCBI Taxonomy" id="2498892"/>
    <lineage>
        <taxon>Bacteria</taxon>
        <taxon>Pseudomonadati</taxon>
        <taxon>Bacteroidota</taxon>
        <taxon>Flavobacteriia</taxon>
        <taxon>Flavobacteriales</taxon>
        <taxon>Flavobacteriaceae</taxon>
        <taxon>Maribacter</taxon>
    </lineage>
</organism>
<protein>
    <submittedName>
        <fullName evidence="1">Uncharacterized protein</fullName>
    </submittedName>
</protein>
<name>A0A426RHA9_9FLAO</name>
<dbReference type="EMBL" id="QUSX01000002">
    <property type="protein sequence ID" value="RRQ48395.1"/>
    <property type="molecule type" value="Genomic_DNA"/>
</dbReference>
<dbReference type="Proteomes" id="UP000286990">
    <property type="component" value="Unassembled WGS sequence"/>
</dbReference>
<comment type="caution">
    <text evidence="1">The sequence shown here is derived from an EMBL/GenBank/DDBJ whole genome shotgun (WGS) entry which is preliminary data.</text>
</comment>
<evidence type="ECO:0000313" key="2">
    <source>
        <dbReference type="Proteomes" id="UP000286990"/>
    </source>
</evidence>
<gene>
    <name evidence="1" type="ORF">DZC72_11845</name>
</gene>
<accession>A0A426RHA9</accession>
<dbReference type="OrthoDB" id="9793307at2"/>
<keyword evidence="2" id="KW-1185">Reference proteome</keyword>
<dbReference type="RefSeq" id="WP_125223116.1">
    <property type="nucleotide sequence ID" value="NZ_QUSX01000002.1"/>
</dbReference>
<reference evidence="2" key="1">
    <citation type="submission" date="2018-08" db="EMBL/GenBank/DDBJ databases">
        <authorList>
            <person name="Khan S.A."/>
            <person name="J S.E."/>
        </authorList>
    </citation>
    <scope>NUCLEOTIDE SEQUENCE [LARGE SCALE GENOMIC DNA]</scope>
    <source>
        <strain evidence="2">PoM-212</strain>
    </source>
</reference>
<dbReference type="AlphaFoldDB" id="A0A426RHA9"/>